<proteinExistence type="predicted"/>
<accession>A0A4Y5YHT9</accession>
<keyword evidence="2" id="KW-1185">Reference proteome</keyword>
<evidence type="ECO:0000313" key="1">
    <source>
        <dbReference type="EMBL" id="QDE32370.1"/>
    </source>
</evidence>
<sequence>MTEDIFILLPSLIHRIGGDRAKQAKTIALQCDCQLKRVRRSRNWVVSGNAMSIQSFTEQLRADSDEGFSYLIKKIVTALLGHADKLEPLDAKLARLINQTPSITLGELIQLTQCTMAEARVARFNADL</sequence>
<dbReference type="EMBL" id="CP041036">
    <property type="protein sequence ID" value="QDE32370.1"/>
    <property type="molecule type" value="Genomic_DNA"/>
</dbReference>
<dbReference type="InterPro" id="IPR022253">
    <property type="entry name" value="Ribosome_recyc_fac_bac"/>
</dbReference>
<protein>
    <submittedName>
        <fullName evidence="1">Ribosome recycling factor</fullName>
    </submittedName>
</protein>
<dbReference type="KEGG" id="spol:FH971_16210"/>
<organism evidence="1 2">
    <name type="scientific">Shewanella polaris</name>
    <dbReference type="NCBI Taxonomy" id="2588449"/>
    <lineage>
        <taxon>Bacteria</taxon>
        <taxon>Pseudomonadati</taxon>
        <taxon>Pseudomonadota</taxon>
        <taxon>Gammaproteobacteria</taxon>
        <taxon>Alteromonadales</taxon>
        <taxon>Shewanellaceae</taxon>
        <taxon>Shewanella</taxon>
    </lineage>
</organism>
<name>A0A4Y5YHT9_9GAMM</name>
<dbReference type="AlphaFoldDB" id="A0A4Y5YHT9"/>
<gene>
    <name evidence="1" type="ORF">FH971_16210</name>
</gene>
<evidence type="ECO:0000313" key="2">
    <source>
        <dbReference type="Proteomes" id="UP000319809"/>
    </source>
</evidence>
<dbReference type="Proteomes" id="UP000319809">
    <property type="component" value="Chromosome"/>
</dbReference>
<dbReference type="Pfam" id="PF12614">
    <property type="entry name" value="RRF_GI"/>
    <property type="match status" value="1"/>
</dbReference>
<reference evidence="1 2" key="1">
    <citation type="submission" date="2019-06" db="EMBL/GenBank/DDBJ databases">
        <title>The genome of Shewanella sp. SM1901.</title>
        <authorList>
            <person name="Cha Q."/>
        </authorList>
    </citation>
    <scope>NUCLEOTIDE SEQUENCE [LARGE SCALE GENOMIC DNA]</scope>
    <source>
        <strain evidence="1 2">SM1901</strain>
    </source>
</reference>
<dbReference type="RefSeq" id="WP_140235011.1">
    <property type="nucleotide sequence ID" value="NZ_CP041036.1"/>
</dbReference>